<protein>
    <submittedName>
        <fullName evidence="2">Uncharacterized protein</fullName>
    </submittedName>
</protein>
<evidence type="ECO:0000313" key="2">
    <source>
        <dbReference type="WBParaSite" id="PgR034_g038_t01"/>
    </source>
</evidence>
<evidence type="ECO:0000313" key="1">
    <source>
        <dbReference type="Proteomes" id="UP000887569"/>
    </source>
</evidence>
<dbReference type="WBParaSite" id="PgR034_g038_t01">
    <property type="protein sequence ID" value="PgR034_g038_t01"/>
    <property type="gene ID" value="PgR034_g038"/>
</dbReference>
<keyword evidence="1" id="KW-1185">Reference proteome</keyword>
<dbReference type="Proteomes" id="UP000887569">
    <property type="component" value="Unplaced"/>
</dbReference>
<sequence>MHRKHPPSSSDHSIFRRLSATERLCRMDAGDSTLIQLVGPLIFPRRTSSLQFEHEPIRRISRSLSESQLYAQRPHIFQLLQ</sequence>
<organism evidence="1 2">
    <name type="scientific">Parascaris univalens</name>
    <name type="common">Nematode worm</name>
    <dbReference type="NCBI Taxonomy" id="6257"/>
    <lineage>
        <taxon>Eukaryota</taxon>
        <taxon>Metazoa</taxon>
        <taxon>Ecdysozoa</taxon>
        <taxon>Nematoda</taxon>
        <taxon>Chromadorea</taxon>
        <taxon>Rhabditida</taxon>
        <taxon>Spirurina</taxon>
        <taxon>Ascaridomorpha</taxon>
        <taxon>Ascaridoidea</taxon>
        <taxon>Ascarididae</taxon>
        <taxon>Parascaris</taxon>
    </lineage>
</organism>
<proteinExistence type="predicted"/>
<dbReference type="AlphaFoldDB" id="A0A915BCE5"/>
<reference evidence="2" key="1">
    <citation type="submission" date="2022-11" db="UniProtKB">
        <authorList>
            <consortium name="WormBaseParasite"/>
        </authorList>
    </citation>
    <scope>IDENTIFICATION</scope>
</reference>
<accession>A0A915BCE5</accession>
<name>A0A915BCE5_PARUN</name>